<dbReference type="HOGENOM" id="CLU_036560_0_0_1"/>
<feature type="coiled-coil region" evidence="10">
    <location>
        <begin position="229"/>
        <end position="256"/>
    </location>
</feature>
<dbReference type="eggNOG" id="KOG2662">
    <property type="taxonomic scope" value="Eukaryota"/>
</dbReference>
<evidence type="ECO:0000256" key="5">
    <source>
        <dbReference type="ARBA" id="ARBA00022946"/>
    </source>
</evidence>
<comment type="similarity">
    <text evidence="9">Belongs to the CorA metal ion transporter (MIT) (TC 1.A.35) family.</text>
</comment>
<sequence length="398" mass="44862">MEPHTIDVQSPATSYHRVNKSTKDSTEMSTTSSPGTSSLKRFACQFDPGSKNGRVLVLLFDRDGDSEFKEMSRLDVLRMTRQAAVEKGEPDGAGESLNVATAPMRRLGSLGTKGRRGSINGMYGDSGGVELSYATVCDVQVSGWSEFTHGIFDEWRMHFQYRTSRQSSFESKRFSSALIRNKVYWALEALLATLARYFQADYEKLFPVVVSALDRLVQGNLHSRELETLREFKNTMNEFESQVDGVRRVLMELLDNEEDLRLLYLTKLYEDPSLLTDLYSFDSEEAEVLIENYLQDIFSTRTQADLMQHRITNTESLVMLKLDSMRNYLLRADLVFSLVTISLSAGTLLVGVFGMNLSSGVEEAWGWFWGVAISCVVAFGVISITGMVYFKQKGVLQL</sequence>
<keyword evidence="8 9" id="KW-0472">Membrane</keyword>
<dbReference type="GO" id="GO:0015095">
    <property type="term" value="F:magnesium ion transmembrane transporter activity"/>
    <property type="evidence" value="ECO:0007669"/>
    <property type="project" value="TreeGrafter"/>
</dbReference>
<evidence type="ECO:0000256" key="11">
    <source>
        <dbReference type="SAM" id="MobiDB-lite"/>
    </source>
</evidence>
<dbReference type="InParanoid" id="M4C2Y9"/>
<dbReference type="SUPFAM" id="SSF144083">
    <property type="entry name" value="Magnesium transport protein CorA, transmembrane region"/>
    <property type="match status" value="1"/>
</dbReference>
<evidence type="ECO:0000256" key="8">
    <source>
        <dbReference type="ARBA" id="ARBA00023136"/>
    </source>
</evidence>
<organism evidence="12 13">
    <name type="scientific">Hyaloperonospora arabidopsidis (strain Emoy2)</name>
    <name type="common">Downy mildew agent</name>
    <name type="synonym">Peronospora arabidopsidis</name>
    <dbReference type="NCBI Taxonomy" id="559515"/>
    <lineage>
        <taxon>Eukaryota</taxon>
        <taxon>Sar</taxon>
        <taxon>Stramenopiles</taxon>
        <taxon>Oomycota</taxon>
        <taxon>Peronosporomycetes</taxon>
        <taxon>Peronosporales</taxon>
        <taxon>Peronosporaceae</taxon>
        <taxon>Hyaloperonospora</taxon>
    </lineage>
</organism>
<name>M4C2Y9_HYAAE</name>
<keyword evidence="9" id="KW-0496">Mitochondrion</keyword>
<dbReference type="Proteomes" id="UP000011713">
    <property type="component" value="Unassembled WGS sequence"/>
</dbReference>
<reference evidence="13" key="1">
    <citation type="journal article" date="2010" name="Science">
        <title>Signatures of adaptation to obligate biotrophy in the Hyaloperonospora arabidopsidis genome.</title>
        <authorList>
            <person name="Baxter L."/>
            <person name="Tripathy S."/>
            <person name="Ishaque N."/>
            <person name="Boot N."/>
            <person name="Cabral A."/>
            <person name="Kemen E."/>
            <person name="Thines M."/>
            <person name="Ah-Fong A."/>
            <person name="Anderson R."/>
            <person name="Badejoko W."/>
            <person name="Bittner-Eddy P."/>
            <person name="Boore J.L."/>
            <person name="Chibucos M.C."/>
            <person name="Coates M."/>
            <person name="Dehal P."/>
            <person name="Delehaunty K."/>
            <person name="Dong S."/>
            <person name="Downton P."/>
            <person name="Dumas B."/>
            <person name="Fabro G."/>
            <person name="Fronick C."/>
            <person name="Fuerstenberg S.I."/>
            <person name="Fulton L."/>
            <person name="Gaulin E."/>
            <person name="Govers F."/>
            <person name="Hughes L."/>
            <person name="Humphray S."/>
            <person name="Jiang R.H."/>
            <person name="Judelson H."/>
            <person name="Kamoun S."/>
            <person name="Kyung K."/>
            <person name="Meijer H."/>
            <person name="Minx P."/>
            <person name="Morris P."/>
            <person name="Nelson J."/>
            <person name="Phuntumart V."/>
            <person name="Qutob D."/>
            <person name="Rehmany A."/>
            <person name="Rougon-Cardoso A."/>
            <person name="Ryden P."/>
            <person name="Torto-Alalibo T."/>
            <person name="Studholme D."/>
            <person name="Wang Y."/>
            <person name="Win J."/>
            <person name="Wood J."/>
            <person name="Clifton S.W."/>
            <person name="Rogers J."/>
            <person name="Van den Ackerveken G."/>
            <person name="Jones J.D."/>
            <person name="McDowell J.M."/>
            <person name="Beynon J."/>
            <person name="Tyler B.M."/>
        </authorList>
    </citation>
    <scope>NUCLEOTIDE SEQUENCE [LARGE SCALE GENOMIC DNA]</scope>
    <source>
        <strain evidence="13">Emoy2</strain>
    </source>
</reference>
<proteinExistence type="inferred from homology"/>
<evidence type="ECO:0000256" key="6">
    <source>
        <dbReference type="ARBA" id="ARBA00022989"/>
    </source>
</evidence>
<keyword evidence="6 9" id="KW-1133">Transmembrane helix</keyword>
<feature type="compositionally biased region" description="Polar residues" evidence="11">
    <location>
        <begin position="27"/>
        <end position="39"/>
    </location>
</feature>
<dbReference type="EnsemblProtists" id="HpaT813456">
    <property type="protein sequence ID" value="HpaP813456"/>
    <property type="gene ID" value="HpaG813456"/>
</dbReference>
<comment type="subcellular location">
    <subcellularLocation>
        <location evidence="1">Membrane</location>
        <topology evidence="1">Multi-pass membrane protein</topology>
    </subcellularLocation>
    <subcellularLocation>
        <location evidence="9">Mitochondrion inner membrane</location>
        <topology evidence="9">Multi-pass membrane protein</topology>
    </subcellularLocation>
</comment>
<keyword evidence="7 9" id="KW-0406">Ion transport</keyword>
<dbReference type="CDD" id="cd12823">
    <property type="entry name" value="Mrs2_Mfm1p-like"/>
    <property type="match status" value="1"/>
</dbReference>
<dbReference type="VEuPathDB" id="FungiDB:HpaG813456"/>
<dbReference type="PANTHER" id="PTHR13890:SF0">
    <property type="entry name" value="MAGNESIUM TRANSPORTER MRS2 HOMOLOG, MITOCHONDRIAL"/>
    <property type="match status" value="1"/>
</dbReference>
<evidence type="ECO:0000313" key="12">
    <source>
        <dbReference type="EnsemblProtists" id="HpaP813456"/>
    </source>
</evidence>
<dbReference type="GO" id="GO:0005743">
    <property type="term" value="C:mitochondrial inner membrane"/>
    <property type="evidence" value="ECO:0007669"/>
    <property type="project" value="UniProtKB-SubCell"/>
</dbReference>
<feature type="region of interest" description="Disordered" evidence="11">
    <location>
        <begin position="1"/>
        <end position="39"/>
    </location>
</feature>
<keyword evidence="13" id="KW-1185">Reference proteome</keyword>
<dbReference type="InterPro" id="IPR045863">
    <property type="entry name" value="CorA_TM1_TM2"/>
</dbReference>
<keyword evidence="2 9" id="KW-0813">Transport</keyword>
<protein>
    <recommendedName>
        <fullName evidence="9">Magnesium transporter</fullName>
    </recommendedName>
</protein>
<dbReference type="EMBL" id="ABWE02002567">
    <property type="status" value="NOT_ANNOTATED_CDS"/>
    <property type="molecule type" value="Genomic_DNA"/>
</dbReference>
<feature type="transmembrane region" description="Helical" evidence="9">
    <location>
        <begin position="367"/>
        <end position="390"/>
    </location>
</feature>
<reference evidence="12" key="2">
    <citation type="submission" date="2015-06" db="UniProtKB">
        <authorList>
            <consortium name="EnsemblProtists"/>
        </authorList>
    </citation>
    <scope>IDENTIFICATION</scope>
    <source>
        <strain evidence="12">Emoy2</strain>
    </source>
</reference>
<dbReference type="Gene3D" id="1.20.58.340">
    <property type="entry name" value="Magnesium transport protein CorA, transmembrane region"/>
    <property type="match status" value="2"/>
</dbReference>
<evidence type="ECO:0000256" key="1">
    <source>
        <dbReference type="ARBA" id="ARBA00004141"/>
    </source>
</evidence>
<dbReference type="FunFam" id="1.20.58.340:FF:000025">
    <property type="entry name" value="CorA Metal Ion Transporter (MIT) Family"/>
    <property type="match status" value="1"/>
</dbReference>
<keyword evidence="9" id="KW-0999">Mitochondrion inner membrane</keyword>
<keyword evidence="10" id="KW-0175">Coiled coil</keyword>
<keyword evidence="3 9" id="KW-0812">Transmembrane</keyword>
<evidence type="ECO:0000256" key="10">
    <source>
        <dbReference type="SAM" id="Coils"/>
    </source>
</evidence>
<dbReference type="STRING" id="559515.M4C2Y9"/>
<evidence type="ECO:0000313" key="13">
    <source>
        <dbReference type="Proteomes" id="UP000011713"/>
    </source>
</evidence>
<accession>M4C2Y9</accession>
<dbReference type="Pfam" id="PF22099">
    <property type="entry name" value="MRS2-like"/>
    <property type="match status" value="1"/>
</dbReference>
<evidence type="ECO:0000256" key="4">
    <source>
        <dbReference type="ARBA" id="ARBA00022842"/>
    </source>
</evidence>
<dbReference type="PANTHER" id="PTHR13890">
    <property type="entry name" value="RNA SPLICING PROTEIN MRS2, MITOCHONDRIAL"/>
    <property type="match status" value="1"/>
</dbReference>
<feature type="transmembrane region" description="Helical" evidence="9">
    <location>
        <begin position="334"/>
        <end position="355"/>
    </location>
</feature>
<evidence type="ECO:0000256" key="7">
    <source>
        <dbReference type="ARBA" id="ARBA00023065"/>
    </source>
</evidence>
<dbReference type="AlphaFoldDB" id="M4C2Y9"/>
<keyword evidence="5" id="KW-0809">Transit peptide</keyword>
<keyword evidence="4 9" id="KW-0460">Magnesium</keyword>
<evidence type="ECO:0000256" key="2">
    <source>
        <dbReference type="ARBA" id="ARBA00022448"/>
    </source>
</evidence>
<evidence type="ECO:0000256" key="3">
    <source>
        <dbReference type="ARBA" id="ARBA00022692"/>
    </source>
</evidence>
<dbReference type="InterPro" id="IPR039204">
    <property type="entry name" value="MRS2-like"/>
</dbReference>
<evidence type="ECO:0000256" key="9">
    <source>
        <dbReference type="RuleBase" id="RU366042"/>
    </source>
</evidence>